<dbReference type="GO" id="GO:0004190">
    <property type="term" value="F:aspartic-type endopeptidase activity"/>
    <property type="evidence" value="ECO:0007669"/>
    <property type="project" value="UniProtKB-KW"/>
</dbReference>
<dbReference type="Pfam" id="PF00665">
    <property type="entry name" value="rve"/>
    <property type="match status" value="1"/>
</dbReference>
<dbReference type="GO" id="GO:0006979">
    <property type="term" value="P:response to oxidative stress"/>
    <property type="evidence" value="ECO:0007669"/>
    <property type="project" value="InterPro"/>
</dbReference>
<evidence type="ECO:0000256" key="15">
    <source>
        <dbReference type="ARBA" id="ARBA00022932"/>
    </source>
</evidence>
<evidence type="ECO:0000256" key="14">
    <source>
        <dbReference type="ARBA" id="ARBA00022918"/>
    </source>
</evidence>
<dbReference type="InterPro" id="IPR043502">
    <property type="entry name" value="DNA/RNA_pol_sf"/>
</dbReference>
<evidence type="ECO:0000256" key="7">
    <source>
        <dbReference type="ARBA" id="ARBA00022750"/>
    </source>
</evidence>
<keyword evidence="2" id="KW-1188">Viral release from host cell</keyword>
<dbReference type="GO" id="GO:0004601">
    <property type="term" value="F:peroxidase activity"/>
    <property type="evidence" value="ECO:0007669"/>
    <property type="project" value="InterPro"/>
</dbReference>
<dbReference type="Pfam" id="PF07727">
    <property type="entry name" value="RVT_2"/>
    <property type="match status" value="1"/>
</dbReference>
<accession>A0A5S6R859</accession>
<feature type="domain" description="Plant heme peroxidase family profile" evidence="21">
    <location>
        <begin position="1178"/>
        <end position="1347"/>
    </location>
</feature>
<evidence type="ECO:0000256" key="5">
    <source>
        <dbReference type="ARBA" id="ARBA00022723"/>
    </source>
</evidence>
<dbReference type="InterPro" id="IPR057670">
    <property type="entry name" value="SH3_retrovirus"/>
</dbReference>
<evidence type="ECO:0000256" key="10">
    <source>
        <dbReference type="ARBA" id="ARBA00022837"/>
    </source>
</evidence>
<evidence type="ECO:0000256" key="3">
    <source>
        <dbReference type="ARBA" id="ARBA00022670"/>
    </source>
</evidence>
<dbReference type="InterPro" id="IPR010255">
    <property type="entry name" value="Haem_peroxidase_sf"/>
</dbReference>
<evidence type="ECO:0000313" key="23">
    <source>
        <dbReference type="EMBL" id="AAL75752.1"/>
    </source>
</evidence>
<keyword evidence="15" id="KW-0808">Transferase</keyword>
<dbReference type="Gene3D" id="3.30.420.10">
    <property type="entry name" value="Ribonuclease H-like superfamily/Ribonuclease H"/>
    <property type="match status" value="1"/>
</dbReference>
<keyword evidence="13" id="KW-0229">DNA integration</keyword>
<evidence type="ECO:0000256" key="19">
    <source>
        <dbReference type="RuleBase" id="RU004241"/>
    </source>
</evidence>
<feature type="compositionally biased region" description="Low complexity" evidence="20">
    <location>
        <begin position="705"/>
        <end position="735"/>
    </location>
</feature>
<proteinExistence type="inferred from homology"/>
<keyword evidence="3" id="KW-0645">Protease</keyword>
<dbReference type="InterPro" id="IPR001584">
    <property type="entry name" value="Integrase_cat-core"/>
</dbReference>
<dbReference type="Gene3D" id="1.10.420.10">
    <property type="entry name" value="Peroxidase, domain 2"/>
    <property type="match status" value="2"/>
</dbReference>
<feature type="compositionally biased region" description="Low complexity" evidence="20">
    <location>
        <begin position="673"/>
        <end position="689"/>
    </location>
</feature>
<dbReference type="SUPFAM" id="SSF56672">
    <property type="entry name" value="DNA/RNA polymerases"/>
    <property type="match status" value="1"/>
</dbReference>
<comment type="function">
    <text evidence="1">The aspartyl protease (PR) mediates the proteolytic cleavages of the Gag and Gag-Pol polyproteins after assembly of the VLP.</text>
</comment>
<keyword evidence="12" id="KW-0460">Magnesium</keyword>
<evidence type="ECO:0000259" key="21">
    <source>
        <dbReference type="PROSITE" id="PS50873"/>
    </source>
</evidence>
<dbReference type="GO" id="GO:0020037">
    <property type="term" value="F:heme binding"/>
    <property type="evidence" value="ECO:0007669"/>
    <property type="project" value="InterPro"/>
</dbReference>
<evidence type="ECO:0000256" key="20">
    <source>
        <dbReference type="SAM" id="MobiDB-lite"/>
    </source>
</evidence>
<dbReference type="SUPFAM" id="SSF48113">
    <property type="entry name" value="Heme-dependent peroxidases"/>
    <property type="match status" value="1"/>
</dbReference>
<evidence type="ECO:0000256" key="1">
    <source>
        <dbReference type="ARBA" id="ARBA00002180"/>
    </source>
</evidence>
<keyword evidence="9" id="KW-0378">Hydrolase</keyword>
<dbReference type="GO" id="GO:0006310">
    <property type="term" value="P:DNA recombination"/>
    <property type="evidence" value="ECO:0007669"/>
    <property type="project" value="UniProtKB-KW"/>
</dbReference>
<keyword evidence="18" id="KW-0511">Multifunctional enzyme</keyword>
<name>A0A5S6R859_ORYSJ</name>
<keyword evidence="14" id="KW-0695">RNA-directed DNA polymerase</keyword>
<dbReference type="GO" id="GO:0005524">
    <property type="term" value="F:ATP binding"/>
    <property type="evidence" value="ECO:0007669"/>
    <property type="project" value="UniProtKB-KW"/>
</dbReference>
<reference evidence="24" key="2">
    <citation type="journal article" date="2008" name="Nucleic Acids Res.">
        <title>The rice annotation project database (RAP-DB): 2008 update.</title>
        <authorList>
            <consortium name="The rice annotation project (RAP)"/>
        </authorList>
    </citation>
    <scope>GENOME REANNOTATION</scope>
    <source>
        <strain evidence="24">cv. Nipponbare</strain>
    </source>
</reference>
<evidence type="ECO:0000313" key="24">
    <source>
        <dbReference type="Proteomes" id="UP000000763"/>
    </source>
</evidence>
<keyword evidence="17" id="KW-0233">DNA recombination</keyword>
<dbReference type="PROSITE" id="PS50873">
    <property type="entry name" value="PEROXIDASE_4"/>
    <property type="match status" value="1"/>
</dbReference>
<evidence type="ECO:0000256" key="4">
    <source>
        <dbReference type="ARBA" id="ARBA00022722"/>
    </source>
</evidence>
<dbReference type="InterPro" id="IPR002016">
    <property type="entry name" value="Haem_peroxidase"/>
</dbReference>
<dbReference type="PROSITE" id="PS50994">
    <property type="entry name" value="INTEGRASE"/>
    <property type="match status" value="1"/>
</dbReference>
<dbReference type="Pfam" id="PF13976">
    <property type="entry name" value="gag_pre-integrs"/>
    <property type="match status" value="1"/>
</dbReference>
<evidence type="ECO:0000256" key="2">
    <source>
        <dbReference type="ARBA" id="ARBA00022612"/>
    </source>
</evidence>
<gene>
    <name evidence="23" type="primary">OSJNBa0065H03.10</name>
</gene>
<dbReference type="Gene3D" id="1.10.520.10">
    <property type="match status" value="2"/>
</dbReference>
<dbReference type="Pfam" id="PF22936">
    <property type="entry name" value="Pol_BBD"/>
    <property type="match status" value="1"/>
</dbReference>
<keyword evidence="8" id="KW-0255">Endonuclease</keyword>
<dbReference type="GO" id="GO:0015074">
    <property type="term" value="P:DNA integration"/>
    <property type="evidence" value="ECO:0007669"/>
    <property type="project" value="UniProtKB-KW"/>
</dbReference>
<dbReference type="Pfam" id="PF25597">
    <property type="entry name" value="SH3_retrovirus"/>
    <property type="match status" value="1"/>
</dbReference>
<dbReference type="EMBL" id="AC037197">
    <property type="protein sequence ID" value="AAL75752.1"/>
    <property type="molecule type" value="Genomic_DNA"/>
</dbReference>
<dbReference type="InterPro" id="IPR036397">
    <property type="entry name" value="RNaseH_sf"/>
</dbReference>
<keyword evidence="11" id="KW-0067">ATP-binding</keyword>
<keyword evidence="10" id="KW-0106">Calcium</keyword>
<evidence type="ECO:0000256" key="17">
    <source>
        <dbReference type="ARBA" id="ARBA00023172"/>
    </source>
</evidence>
<reference evidence="24" key="1">
    <citation type="journal article" date="2005" name="Nature">
        <title>The map-based sequence of the rice genome.</title>
        <authorList>
            <consortium name="International rice genome sequencing project (IRGSP)"/>
            <person name="Matsumoto T."/>
            <person name="Wu J."/>
            <person name="Kanamori H."/>
            <person name="Katayose Y."/>
            <person name="Fujisawa M."/>
            <person name="Namiki N."/>
            <person name="Mizuno H."/>
            <person name="Yamamoto K."/>
            <person name="Antonio B.A."/>
            <person name="Baba T."/>
            <person name="Sakata K."/>
            <person name="Nagamura Y."/>
            <person name="Aoki H."/>
            <person name="Arikawa K."/>
            <person name="Arita K."/>
            <person name="Bito T."/>
            <person name="Chiden Y."/>
            <person name="Fujitsuka N."/>
            <person name="Fukunaka R."/>
            <person name="Hamada M."/>
            <person name="Harada C."/>
            <person name="Hayashi A."/>
            <person name="Hijishita S."/>
            <person name="Honda M."/>
            <person name="Hosokawa S."/>
            <person name="Ichikawa Y."/>
            <person name="Idonuma A."/>
            <person name="Iijima M."/>
            <person name="Ikeda M."/>
            <person name="Ikeno M."/>
            <person name="Ito K."/>
            <person name="Ito S."/>
            <person name="Ito T."/>
            <person name="Ito Y."/>
            <person name="Ito Y."/>
            <person name="Iwabuchi A."/>
            <person name="Kamiya K."/>
            <person name="Karasawa W."/>
            <person name="Kurita K."/>
            <person name="Katagiri S."/>
            <person name="Kikuta A."/>
            <person name="Kobayashi H."/>
            <person name="Kobayashi N."/>
            <person name="Machita K."/>
            <person name="Maehara T."/>
            <person name="Masukawa M."/>
            <person name="Mizubayashi T."/>
            <person name="Mukai Y."/>
            <person name="Nagasaki H."/>
            <person name="Nagata Y."/>
            <person name="Naito S."/>
            <person name="Nakashima M."/>
            <person name="Nakama Y."/>
            <person name="Nakamichi Y."/>
            <person name="Nakamura M."/>
            <person name="Meguro A."/>
            <person name="Negishi M."/>
            <person name="Ohta I."/>
            <person name="Ohta T."/>
            <person name="Okamoto M."/>
            <person name="Ono N."/>
            <person name="Saji S."/>
            <person name="Sakaguchi M."/>
            <person name="Sakai K."/>
            <person name="Shibata M."/>
            <person name="Shimokawa T."/>
            <person name="Song J."/>
            <person name="Takazaki Y."/>
            <person name="Terasawa K."/>
            <person name="Tsugane M."/>
            <person name="Tsuji K."/>
            <person name="Ueda S."/>
            <person name="Waki K."/>
            <person name="Yamagata H."/>
            <person name="Yamamoto M."/>
            <person name="Yamamoto S."/>
            <person name="Yamane H."/>
            <person name="Yoshiki S."/>
            <person name="Yoshihara R."/>
            <person name="Yukawa K."/>
            <person name="Zhong H."/>
            <person name="Yano M."/>
            <person name="Yuan Q."/>
            <person name="Ouyang S."/>
            <person name="Liu J."/>
            <person name="Jones K.M."/>
            <person name="Gansberger K."/>
            <person name="Moffat K."/>
            <person name="Hill J."/>
            <person name="Bera J."/>
            <person name="Fadrosh D."/>
            <person name="Jin S."/>
            <person name="Johri S."/>
            <person name="Kim M."/>
            <person name="Overton L."/>
            <person name="Reardon M."/>
            <person name="Tsitrin T."/>
            <person name="Vuong H."/>
            <person name="Weaver B."/>
            <person name="Ciecko A."/>
            <person name="Tallon L."/>
            <person name="Jackson J."/>
            <person name="Pai G."/>
            <person name="Aken S.V."/>
            <person name="Utterback T."/>
            <person name="Reidmuller S."/>
            <person name="Feldblyum T."/>
            <person name="Hsiao J."/>
            <person name="Zismann V."/>
            <person name="Iobst S."/>
            <person name="de Vazeille A.R."/>
            <person name="Buell C.R."/>
            <person name="Ying K."/>
            <person name="Li Y."/>
            <person name="Lu T."/>
            <person name="Huang Y."/>
            <person name="Zhao Q."/>
            <person name="Feng Q."/>
            <person name="Zhang L."/>
            <person name="Zhu J."/>
            <person name="Weng Q."/>
            <person name="Mu J."/>
            <person name="Lu Y."/>
            <person name="Fan D."/>
            <person name="Liu Y."/>
            <person name="Guan J."/>
            <person name="Zhang Y."/>
            <person name="Yu S."/>
            <person name="Liu X."/>
            <person name="Zhang Y."/>
            <person name="Hong G."/>
            <person name="Han B."/>
            <person name="Choisne N."/>
            <person name="Demange N."/>
            <person name="Orjeda G."/>
            <person name="Samain S."/>
            <person name="Cattolico L."/>
            <person name="Pelletier E."/>
            <person name="Couloux A."/>
            <person name="Segurens B."/>
            <person name="Wincker P."/>
            <person name="D'Hont A."/>
            <person name="Scarpelli C."/>
            <person name="Weissenbach J."/>
            <person name="Salanoubat M."/>
            <person name="Quetier F."/>
            <person name="Yu Y."/>
            <person name="Kim H.R."/>
            <person name="Rambo T."/>
            <person name="Currie J."/>
            <person name="Collura K."/>
            <person name="Luo M."/>
            <person name="Yang T."/>
            <person name="Ammiraju J.S.S."/>
            <person name="Engler F."/>
            <person name="Soderlund C."/>
            <person name="Wing R.A."/>
            <person name="Palmer L.E."/>
            <person name="de la Bastide M."/>
            <person name="Spiegel L."/>
            <person name="Nascimento L."/>
            <person name="Zutavern T."/>
            <person name="O'Shaughnessy A."/>
            <person name="Dike S."/>
            <person name="Dedhia N."/>
            <person name="Preston R."/>
            <person name="Balija V."/>
            <person name="McCombie W.R."/>
            <person name="Chow T."/>
            <person name="Chen H."/>
            <person name="Chung M."/>
            <person name="Chen C."/>
            <person name="Shaw J."/>
            <person name="Wu H."/>
            <person name="Hsiao K."/>
            <person name="Chao Y."/>
            <person name="Chu M."/>
            <person name="Cheng C."/>
            <person name="Hour A."/>
            <person name="Lee P."/>
            <person name="Lin S."/>
            <person name="Lin Y."/>
            <person name="Liou J."/>
            <person name="Liu S."/>
            <person name="Hsing Y."/>
            <person name="Raghuvanshi S."/>
            <person name="Mohanty A."/>
            <person name="Bharti A.K."/>
            <person name="Gaur A."/>
            <person name="Gupta V."/>
            <person name="Kumar D."/>
            <person name="Ravi V."/>
            <person name="Vij S."/>
            <person name="Kapur A."/>
            <person name="Khurana P."/>
            <person name="Khurana P."/>
            <person name="Khurana J.P."/>
            <person name="Tyagi A.K."/>
            <person name="Gaikwad K."/>
            <person name="Singh A."/>
            <person name="Dalal V."/>
            <person name="Srivastava S."/>
            <person name="Dixit A."/>
            <person name="Pal A.K."/>
            <person name="Ghazi I.A."/>
            <person name="Yadav M."/>
            <person name="Pandit A."/>
            <person name="Bhargava A."/>
            <person name="Sureshbabu K."/>
            <person name="Batra K."/>
            <person name="Sharma T.R."/>
            <person name="Mohapatra T."/>
            <person name="Singh N.K."/>
            <person name="Messing J."/>
            <person name="Nelson A.B."/>
            <person name="Fuks G."/>
            <person name="Kavchok S."/>
            <person name="Keizer G."/>
            <person name="Linton E."/>
            <person name="Llaca V."/>
            <person name="Song R."/>
            <person name="Tanyolac B."/>
            <person name="Young S."/>
            <person name="Ho-Il K."/>
            <person name="Hahn J.H."/>
            <person name="Sangsakoo G."/>
            <person name="Vanavichit A."/>
            <person name="de Mattos Luiz.A.T."/>
            <person name="Zimmer P.D."/>
            <person name="Malone G."/>
            <person name="Dellagostin O."/>
            <person name="de Oliveira A.C."/>
            <person name="Bevan M."/>
            <person name="Bancroft I."/>
            <person name="Minx P."/>
            <person name="Cordum H."/>
            <person name="Wilson R."/>
            <person name="Cheng Z."/>
            <person name="Jin W."/>
            <person name="Jiang J."/>
            <person name="Leong S.A."/>
            <person name="Iwama H."/>
            <person name="Gojobori T."/>
            <person name="Itoh T."/>
            <person name="Niimura Y."/>
            <person name="Fujii Y."/>
            <person name="Habara T."/>
            <person name="Sakai H."/>
            <person name="Sato Y."/>
            <person name="Wilson G."/>
            <person name="Kumar K."/>
            <person name="McCouch S."/>
            <person name="Juretic N."/>
            <person name="Hoen D."/>
            <person name="Wright S."/>
            <person name="Bruskiewich R."/>
            <person name="Bureau T."/>
            <person name="Miyao A."/>
            <person name="Hirochika H."/>
            <person name="Nishikawa T."/>
            <person name="Kadowaki K."/>
            <person name="Sugiura M."/>
            <person name="Burr B."/>
            <person name="Sasaki T."/>
        </authorList>
    </citation>
    <scope>NUCLEOTIDE SEQUENCE [LARGE SCALE GENOMIC DNA]</scope>
    <source>
        <strain evidence="24">cv. Nipponbare</strain>
    </source>
</reference>
<keyword evidence="5" id="KW-0479">Metal-binding</keyword>
<dbReference type="Pfam" id="PF14223">
    <property type="entry name" value="Retrotran_gag_2"/>
    <property type="match status" value="1"/>
</dbReference>
<evidence type="ECO:0000256" key="8">
    <source>
        <dbReference type="ARBA" id="ARBA00022759"/>
    </source>
</evidence>
<keyword evidence="4" id="KW-0540">Nuclease</keyword>
<protein>
    <submittedName>
        <fullName evidence="23">Copia-type polyprotein</fullName>
    </submittedName>
</protein>
<evidence type="ECO:0000256" key="13">
    <source>
        <dbReference type="ARBA" id="ARBA00022908"/>
    </source>
</evidence>
<dbReference type="InterPro" id="IPR013103">
    <property type="entry name" value="RVT_2"/>
</dbReference>
<dbReference type="Proteomes" id="UP000000763">
    <property type="component" value="Chromosome 10"/>
</dbReference>
<comment type="similarity">
    <text evidence="19">Belongs to the peroxidase family.</text>
</comment>
<dbReference type="GO" id="GO:0046872">
    <property type="term" value="F:metal ion binding"/>
    <property type="evidence" value="ECO:0007669"/>
    <property type="project" value="UniProtKB-KW"/>
</dbReference>
<feature type="region of interest" description="Disordered" evidence="20">
    <location>
        <begin position="672"/>
        <end position="739"/>
    </location>
</feature>
<dbReference type="CDD" id="cd09272">
    <property type="entry name" value="RNase_HI_RT_Ty1"/>
    <property type="match status" value="1"/>
</dbReference>
<dbReference type="InterPro" id="IPR012337">
    <property type="entry name" value="RNaseH-like_sf"/>
</dbReference>
<evidence type="ECO:0000256" key="18">
    <source>
        <dbReference type="ARBA" id="ARBA00023268"/>
    </source>
</evidence>
<dbReference type="GO" id="GO:0006508">
    <property type="term" value="P:proteolysis"/>
    <property type="evidence" value="ECO:0007669"/>
    <property type="project" value="UniProtKB-KW"/>
</dbReference>
<evidence type="ECO:0000256" key="16">
    <source>
        <dbReference type="ARBA" id="ARBA00023113"/>
    </source>
</evidence>
<dbReference type="PRINTS" id="PR00458">
    <property type="entry name" value="PEROXIDASE"/>
</dbReference>
<dbReference type="InterPro" id="IPR054722">
    <property type="entry name" value="PolX-like_BBD"/>
</dbReference>
<keyword evidence="6" id="KW-0547">Nucleotide-binding</keyword>
<dbReference type="GO" id="GO:0004519">
    <property type="term" value="F:endonuclease activity"/>
    <property type="evidence" value="ECO:0007669"/>
    <property type="project" value="UniProtKB-KW"/>
</dbReference>
<dbReference type="GO" id="GO:0003887">
    <property type="term" value="F:DNA-directed DNA polymerase activity"/>
    <property type="evidence" value="ECO:0007669"/>
    <property type="project" value="UniProtKB-KW"/>
</dbReference>
<dbReference type="PANTHER" id="PTHR42648:SF11">
    <property type="entry name" value="TRANSPOSON TY4-P GAG-POL POLYPROTEIN"/>
    <property type="match status" value="1"/>
</dbReference>
<dbReference type="SUPFAM" id="SSF53098">
    <property type="entry name" value="Ribonuclease H-like"/>
    <property type="match status" value="1"/>
</dbReference>
<dbReference type="PANTHER" id="PTHR42648">
    <property type="entry name" value="TRANSPOSASE, PUTATIVE-RELATED"/>
    <property type="match status" value="1"/>
</dbReference>
<sequence>MAQSMVPVFAGENYDIWSIKMRTLLLSQGLWDIVENGYQEYSAGETLTAEQKKSLAEDRMSDAKALFLIQQGVAESLFPRIIGAKKSKEAWDKLKEEFQGSQKVLAVKLQTLRRQFQNLLMKESEKVKDYFPRVIEIVNQMRLYGEDINDQKVVEKILISLPEKYEYIVAAIEESKDLSTLTIQQLMSSLESHEERKLQREGSSIENAFQSKLSFRPQNSRFRGNFQKNEFPMRDRGYFQKNGFSRQKEDGQERREKELEKLIGLIFHKKRKKSEEMVFSCHTAQEEKDDVWVIDSGCTNHMAADPNLFREMDSSYHAKIHMGNGSIAQSEGKDFSCKILDRKNNRLVAKINMEKNRNFLLRMNHPTQMALRSEIDISDLWHKRMGHLNYRALKLLRTKGMVQGLPFITLKSDPCEGCVFGKQIRASFPHSGAWRASAPLELVHTDIVGKVPTISEGGNWYFITFIDDYTRMIWVYFLKEKSAALEIFKKFKAMVENQSNRKIKVLRSDQGGEYISKEFEKYCENAGIRRQLTAGYSAQQNGVAERKNRTINDMANSMLQDKGMPKSFWAEAVNTAIYILNRSPTKAVPNRTPFEAWYGKKPVIGHMRVFGCICYAQVPAQKRVKFDNKSDWCIFVGYADGIKGYRLYNLEKKKIIISRDVIFDESATWNWKSPEASSTPLLPTTTITLGQPHMHGTHGVEDHTSSPQSSSPMSSSSASSDSSPSSEEQISTPESAPRRVRSMVELLESTSQQRGSEQHEFCNYSVVEPQSFQEAEKHDNWIKAMEDEIHMIEKNNTWELVDRPRDRKVIGVKWVYKTKLNPDGSVQKYKARLVAKGFKQKPGIDYYETYAPVARLETIRTIIALAAQKRWKIYQLDVKSAFLNGYLDEEIYVEQPEGFSVQGGENKVFRLKKALYGLKQAPRAWYSQIDQYFIQKGFAKSISTDILIVSLYVDDLIYTANSEKMMQDFKKDMMHTYEMSDLGLLHYFLGMEVHQSDEGIFISQRKYAENILKKFKMDNYKSVTTPLLPNEKQKARDGADKADPTIYRSLVGSLLYLTATRPDIMFAASLLSRYMSSPSQLNFTAAKRVLRYIKGTADYGIWYKPVKESKLIGYTDSDWAGCLDDMKSTSGYAFSLGSAEAEYVAASKAVSQVVWLRRIMEDLGEKQYQPTTIYCDDLAGGPRWRVQLGRRDATATNIPSADNLPGFTDTLEDLVAKFDAVGLDHGDLVALQGAHTFGRAQCLFTRENCTAGQPDDALENLDPVTPDVFDNNYYGSLLRGTAKLPSDQVMLSDDPYAAATTAPFVRRFAGSQKSFFRSFAASMIKMGNISPLTGMDGQIRQNCRRINTYY</sequence>
<keyword evidence="15" id="KW-0239">DNA-directed DNA polymerase</keyword>
<evidence type="ECO:0000256" key="6">
    <source>
        <dbReference type="ARBA" id="ARBA00022741"/>
    </source>
</evidence>
<dbReference type="GO" id="GO:0003676">
    <property type="term" value="F:nucleic acid binding"/>
    <property type="evidence" value="ECO:0007669"/>
    <property type="project" value="InterPro"/>
</dbReference>
<evidence type="ECO:0000259" key="22">
    <source>
        <dbReference type="PROSITE" id="PS50994"/>
    </source>
</evidence>
<dbReference type="InterPro" id="IPR025724">
    <property type="entry name" value="GAG-pre-integrase_dom"/>
</dbReference>
<dbReference type="GO" id="GO:0003964">
    <property type="term" value="F:RNA-directed DNA polymerase activity"/>
    <property type="evidence" value="ECO:0007669"/>
    <property type="project" value="UniProtKB-KW"/>
</dbReference>
<evidence type="ECO:0000256" key="11">
    <source>
        <dbReference type="ARBA" id="ARBA00022840"/>
    </source>
</evidence>
<dbReference type="InterPro" id="IPR039537">
    <property type="entry name" value="Retrotran_Ty1/copia-like"/>
</dbReference>
<dbReference type="Pfam" id="PF00141">
    <property type="entry name" value="peroxidase"/>
    <property type="match status" value="1"/>
</dbReference>
<keyword evidence="15" id="KW-0548">Nucleotidyltransferase</keyword>
<keyword evidence="16" id="KW-0917">Virion maturation</keyword>
<evidence type="ECO:0000256" key="12">
    <source>
        <dbReference type="ARBA" id="ARBA00022842"/>
    </source>
</evidence>
<organism evidence="23 24">
    <name type="scientific">Oryza sativa subsp. japonica</name>
    <name type="common">Rice</name>
    <dbReference type="NCBI Taxonomy" id="39947"/>
    <lineage>
        <taxon>Eukaryota</taxon>
        <taxon>Viridiplantae</taxon>
        <taxon>Streptophyta</taxon>
        <taxon>Embryophyta</taxon>
        <taxon>Tracheophyta</taxon>
        <taxon>Spermatophyta</taxon>
        <taxon>Magnoliopsida</taxon>
        <taxon>Liliopsida</taxon>
        <taxon>Poales</taxon>
        <taxon>Poaceae</taxon>
        <taxon>BOP clade</taxon>
        <taxon>Oryzoideae</taxon>
        <taxon>Oryzeae</taxon>
        <taxon>Oryzinae</taxon>
        <taxon>Oryza</taxon>
        <taxon>Oryza sativa</taxon>
    </lineage>
</organism>
<evidence type="ECO:0000256" key="9">
    <source>
        <dbReference type="ARBA" id="ARBA00022801"/>
    </source>
</evidence>
<feature type="domain" description="Integrase catalytic" evidence="22">
    <location>
        <begin position="435"/>
        <end position="601"/>
    </location>
</feature>
<keyword evidence="7" id="KW-0064">Aspartyl protease</keyword>